<feature type="domain" description="N-acetyltransferase" evidence="3">
    <location>
        <begin position="1"/>
        <end position="131"/>
    </location>
</feature>
<dbReference type="PROSITE" id="PS00893">
    <property type="entry name" value="NUDIX_BOX"/>
    <property type="match status" value="1"/>
</dbReference>
<gene>
    <name evidence="5" type="ORF">CXK95_17380</name>
</gene>
<dbReference type="Gene3D" id="3.90.79.10">
    <property type="entry name" value="Nucleoside Triphosphate Pyrophosphohydrolase"/>
    <property type="match status" value="1"/>
</dbReference>
<dbReference type="PROSITE" id="PS51186">
    <property type="entry name" value="GNAT"/>
    <property type="match status" value="1"/>
</dbReference>
<organism evidence="5 6">
    <name type="scientific">Stutzerimonas degradans</name>
    <dbReference type="NCBI Taxonomy" id="2968968"/>
    <lineage>
        <taxon>Bacteria</taxon>
        <taxon>Pseudomonadati</taxon>
        <taxon>Pseudomonadota</taxon>
        <taxon>Gammaproteobacteria</taxon>
        <taxon>Pseudomonadales</taxon>
        <taxon>Pseudomonadaceae</taxon>
        <taxon>Stutzerimonas</taxon>
    </lineage>
</organism>
<dbReference type="InterPro" id="IPR020084">
    <property type="entry name" value="NUDIX_hydrolase_CS"/>
</dbReference>
<keyword evidence="2 5" id="KW-0378">Hydrolase</keyword>
<protein>
    <submittedName>
        <fullName evidence="5">NTP pyrophosphohydrolase</fullName>
    </submittedName>
</protein>
<dbReference type="Gene3D" id="3.40.630.30">
    <property type="match status" value="1"/>
</dbReference>
<evidence type="ECO:0000259" key="4">
    <source>
        <dbReference type="PROSITE" id="PS51462"/>
    </source>
</evidence>
<dbReference type="CDD" id="cd04301">
    <property type="entry name" value="NAT_SF"/>
    <property type="match status" value="1"/>
</dbReference>
<dbReference type="InterPro" id="IPR015797">
    <property type="entry name" value="NUDIX_hydrolase-like_dom_sf"/>
</dbReference>
<dbReference type="SUPFAM" id="SSF55811">
    <property type="entry name" value="Nudix"/>
    <property type="match status" value="1"/>
</dbReference>
<dbReference type="GO" id="GO:0016787">
    <property type="term" value="F:hydrolase activity"/>
    <property type="evidence" value="ECO:0007669"/>
    <property type="project" value="UniProtKB-KW"/>
</dbReference>
<evidence type="ECO:0000256" key="2">
    <source>
        <dbReference type="ARBA" id="ARBA00022801"/>
    </source>
</evidence>
<dbReference type="EMBL" id="POUK01000007">
    <property type="protein sequence ID" value="PNF75374.1"/>
    <property type="molecule type" value="Genomic_DNA"/>
</dbReference>
<evidence type="ECO:0000259" key="3">
    <source>
        <dbReference type="PROSITE" id="PS51186"/>
    </source>
</evidence>
<dbReference type="Pfam" id="PF00583">
    <property type="entry name" value="Acetyltransf_1"/>
    <property type="match status" value="1"/>
</dbReference>
<dbReference type="Pfam" id="PF00293">
    <property type="entry name" value="NUDIX"/>
    <property type="match status" value="1"/>
</dbReference>
<dbReference type="PANTHER" id="PTHR43046:SF2">
    <property type="entry name" value="8-OXO-DGTP DIPHOSPHATASE-RELATED"/>
    <property type="match status" value="1"/>
</dbReference>
<dbReference type="PROSITE" id="PS51462">
    <property type="entry name" value="NUDIX"/>
    <property type="match status" value="1"/>
</dbReference>
<dbReference type="PANTHER" id="PTHR43046">
    <property type="entry name" value="GDP-MANNOSE MANNOSYL HYDROLASE"/>
    <property type="match status" value="1"/>
</dbReference>
<evidence type="ECO:0000313" key="5">
    <source>
        <dbReference type="EMBL" id="PNF75374.1"/>
    </source>
</evidence>
<sequence length="289" mass="32641">MSALEFLQLSAAQHPLIVKFYRTHHSRNRVRPQARCWVVRRRGEIIGGLCLTPVAYGHFLTGLLIAPDERNQGIGAQLMRQALKDIQQPIWLFCQPRLYAFYARLGFTLASTLPEALADRLARYQRTKTLIALQRNARMATLPRPTLTISIACLFDDSGRILVVRKRGSVYFMLPGGKSEPGETPIQTLQRELWEELGLQLAESEFQSLGHHSAPAANEPGHWVEAEVFQASLTQAVKVQAELEELDWLGLPPARTEHLAPLLREKILPLLLEREDQLSLRFTQPAATD</sequence>
<name>A0A8E2U3P3_9GAMM</name>
<dbReference type="SUPFAM" id="SSF55729">
    <property type="entry name" value="Acyl-CoA N-acyltransferases (Nat)"/>
    <property type="match status" value="1"/>
</dbReference>
<dbReference type="GO" id="GO:0016747">
    <property type="term" value="F:acyltransferase activity, transferring groups other than amino-acyl groups"/>
    <property type="evidence" value="ECO:0007669"/>
    <property type="project" value="InterPro"/>
</dbReference>
<evidence type="ECO:0000256" key="1">
    <source>
        <dbReference type="ARBA" id="ARBA00001946"/>
    </source>
</evidence>
<feature type="domain" description="Nudix hydrolase" evidence="4">
    <location>
        <begin position="144"/>
        <end position="273"/>
    </location>
</feature>
<comment type="cofactor">
    <cofactor evidence="1">
        <name>Mg(2+)</name>
        <dbReference type="ChEBI" id="CHEBI:18420"/>
    </cofactor>
</comment>
<dbReference type="InterPro" id="IPR000182">
    <property type="entry name" value="GNAT_dom"/>
</dbReference>
<dbReference type="InterPro" id="IPR016181">
    <property type="entry name" value="Acyl_CoA_acyltransferase"/>
</dbReference>
<dbReference type="RefSeq" id="WP_102829481.1">
    <property type="nucleotide sequence ID" value="NZ_CP065721.1"/>
</dbReference>
<dbReference type="CDD" id="cd04690">
    <property type="entry name" value="NUDIX_Hydrolase"/>
    <property type="match status" value="1"/>
</dbReference>
<comment type="caution">
    <text evidence="5">The sequence shown here is derived from an EMBL/GenBank/DDBJ whole genome shotgun (WGS) entry which is preliminary data.</text>
</comment>
<dbReference type="InterPro" id="IPR000086">
    <property type="entry name" value="NUDIX_hydrolase_dom"/>
</dbReference>
<proteinExistence type="predicted"/>
<dbReference type="AlphaFoldDB" id="A0A8E2U3P3"/>
<evidence type="ECO:0000313" key="6">
    <source>
        <dbReference type="Proteomes" id="UP000235881"/>
    </source>
</evidence>
<dbReference type="Proteomes" id="UP000235881">
    <property type="component" value="Unassembled WGS sequence"/>
</dbReference>
<reference evidence="5 6" key="1">
    <citation type="submission" date="2018-01" db="EMBL/GenBank/DDBJ databases">
        <title>Denitrification phenotypes of diverse strains of Pseudomonas stutzeri.</title>
        <authorList>
            <person name="Milligan D.A."/>
            <person name="Bergaust L."/>
            <person name="Bakken L.R."/>
            <person name="Frostegard A."/>
        </authorList>
    </citation>
    <scope>NUCLEOTIDE SEQUENCE [LARGE SCALE GENOMIC DNA]</scope>
    <source>
        <strain evidence="5 6">DSM 50238</strain>
    </source>
</reference>
<accession>A0A8E2U3P3</accession>
<keyword evidence="6" id="KW-1185">Reference proteome</keyword>